<dbReference type="Proteomes" id="UP000023703">
    <property type="component" value="Chromosome"/>
</dbReference>
<dbReference type="EMBL" id="CP006842">
    <property type="protein sequence ID" value="AHW62904.1"/>
    <property type="molecule type" value="Genomic_DNA"/>
</dbReference>
<evidence type="ECO:0000313" key="4">
    <source>
        <dbReference type="Proteomes" id="UP000023703"/>
    </source>
</evidence>
<feature type="region of interest" description="Disordered" evidence="1">
    <location>
        <begin position="84"/>
        <end position="161"/>
    </location>
</feature>
<keyword evidence="2" id="KW-1133">Transmembrane helix</keyword>
<dbReference type="RefSeq" id="WP_052539504.1">
    <property type="nucleotide sequence ID" value="NZ_CP006842.1"/>
</dbReference>
<feature type="region of interest" description="Disordered" evidence="1">
    <location>
        <begin position="1"/>
        <end position="43"/>
    </location>
</feature>
<dbReference type="HOGENOM" id="CLU_078729_1_0_11"/>
<feature type="compositionally biased region" description="Low complexity" evidence="1">
    <location>
        <begin position="84"/>
        <end position="98"/>
    </location>
</feature>
<reference evidence="3 4" key="1">
    <citation type="journal article" date="2015" name="Int. J. Syst. Evol. Microbiol.">
        <title>Revisiting Corynebacterium glyciniphilum (ex Kubota et al., 1972) sp. nov., nom. rev., isolated from putrefied banana.</title>
        <authorList>
            <person name="Al-Dilaimi A."/>
            <person name="Bednarz H."/>
            <person name="Lomker A."/>
            <person name="Niehaus K."/>
            <person name="Kalinowski J."/>
            <person name="Ruckert C."/>
        </authorList>
    </citation>
    <scope>NUCLEOTIDE SEQUENCE [LARGE SCALE GENOMIC DNA]</scope>
    <source>
        <strain evidence="3">AJ 3170</strain>
    </source>
</reference>
<feature type="compositionally biased region" description="Low complexity" evidence="1">
    <location>
        <begin position="27"/>
        <end position="43"/>
    </location>
</feature>
<dbReference type="eggNOG" id="COG0515">
    <property type="taxonomic scope" value="Bacteria"/>
</dbReference>
<name>X5DNN2_9CORY</name>
<keyword evidence="4" id="KW-1185">Reference proteome</keyword>
<feature type="compositionally biased region" description="Polar residues" evidence="1">
    <location>
        <begin position="140"/>
        <end position="161"/>
    </location>
</feature>
<evidence type="ECO:0000313" key="3">
    <source>
        <dbReference type="EMBL" id="AHW62904.1"/>
    </source>
</evidence>
<dbReference type="STRING" id="1404245.CGLY_02280"/>
<dbReference type="AlphaFoldDB" id="X5DNN2"/>
<gene>
    <name evidence="3" type="ORF">CGLY_02280</name>
</gene>
<accession>X5DNN2</accession>
<proteinExistence type="predicted"/>
<sequence length="221" mass="23787">MAENDGWGRRDGDDSTREFRPAPGGDQNPYPQWGQQPYPQQAYSADRSSAGRILLVVVPVLIILLVAALLVWKWDDLFGSSSDGAAAPASMTSQPASPSEEETGEETTEETPSDTSSAARPDRPDLPSGAEPVNDAARNNDPTGDFNSVYKSPPTGDNYTSDEFAEAVRNAFVDAYLDNRETDQTIDVRSPVTGDSYQMTCTDEGSYVHCAGGNNAHVYIA</sequence>
<dbReference type="KEGG" id="cgy:CGLY_02280"/>
<keyword evidence="2" id="KW-0812">Transmembrane</keyword>
<feature type="transmembrane region" description="Helical" evidence="2">
    <location>
        <begin position="53"/>
        <end position="72"/>
    </location>
</feature>
<keyword evidence="2" id="KW-0472">Membrane</keyword>
<dbReference type="OrthoDB" id="4412616at2"/>
<feature type="compositionally biased region" description="Acidic residues" evidence="1">
    <location>
        <begin position="99"/>
        <end position="112"/>
    </location>
</feature>
<evidence type="ECO:0000256" key="1">
    <source>
        <dbReference type="SAM" id="MobiDB-lite"/>
    </source>
</evidence>
<protein>
    <submittedName>
        <fullName evidence="3">Uncharacterized protein</fullName>
    </submittedName>
</protein>
<evidence type="ECO:0000256" key="2">
    <source>
        <dbReference type="SAM" id="Phobius"/>
    </source>
</evidence>
<organism evidence="3 4">
    <name type="scientific">Corynebacterium glyciniphilum AJ 3170</name>
    <dbReference type="NCBI Taxonomy" id="1404245"/>
    <lineage>
        <taxon>Bacteria</taxon>
        <taxon>Bacillati</taxon>
        <taxon>Actinomycetota</taxon>
        <taxon>Actinomycetes</taxon>
        <taxon>Mycobacteriales</taxon>
        <taxon>Corynebacteriaceae</taxon>
        <taxon>Corynebacterium</taxon>
    </lineage>
</organism>
<feature type="compositionally biased region" description="Basic and acidic residues" evidence="1">
    <location>
        <begin position="1"/>
        <end position="20"/>
    </location>
</feature>